<evidence type="ECO:0000259" key="5">
    <source>
        <dbReference type="SMART" id="SM00563"/>
    </source>
</evidence>
<feature type="transmembrane region" description="Helical" evidence="4">
    <location>
        <begin position="7"/>
        <end position="31"/>
    </location>
</feature>
<evidence type="ECO:0000256" key="4">
    <source>
        <dbReference type="SAM" id="Phobius"/>
    </source>
</evidence>
<protein>
    <submittedName>
        <fullName evidence="6">1-acyl-sn-glycerol-3-phosphate acyltransferase</fullName>
    </submittedName>
</protein>
<dbReference type="Pfam" id="PF01553">
    <property type="entry name" value="Acyltransferase"/>
    <property type="match status" value="1"/>
</dbReference>
<dbReference type="PANTHER" id="PTHR10434">
    <property type="entry name" value="1-ACYL-SN-GLYCEROL-3-PHOSPHATE ACYLTRANSFERASE"/>
    <property type="match status" value="1"/>
</dbReference>
<keyword evidence="2" id="KW-0808">Transferase</keyword>
<dbReference type="AlphaFoldDB" id="A0A831RIC2"/>
<comment type="caution">
    <text evidence="6">The sequence shown here is derived from an EMBL/GenBank/DDBJ whole genome shotgun (WGS) entry which is preliminary data.</text>
</comment>
<proteinExistence type="predicted"/>
<evidence type="ECO:0000256" key="2">
    <source>
        <dbReference type="ARBA" id="ARBA00022679"/>
    </source>
</evidence>
<name>A0A831RIC2_9GAMM</name>
<organism evidence="6 7">
    <name type="scientific">Sedimenticola thiotaurini</name>
    <dbReference type="NCBI Taxonomy" id="1543721"/>
    <lineage>
        <taxon>Bacteria</taxon>
        <taxon>Pseudomonadati</taxon>
        <taxon>Pseudomonadota</taxon>
        <taxon>Gammaproteobacteria</taxon>
        <taxon>Chromatiales</taxon>
        <taxon>Sedimenticolaceae</taxon>
        <taxon>Sedimenticola</taxon>
    </lineage>
</organism>
<sequence>MLVLRSLLYFLSMIVTTLVFSLLIILFGPFLPFRQVSWFANSWGLVNLKLLKWICGLDYRLHGTEHIPDRPCIILSKHQSAWETIAFRHLLPPLQTWVLKRELMWIPVFGWALALCQPIAIDRKAGKQAAKQIIDKGTEALDKGRNVIIFPEGTRVAPGTHKKYGIGGALLAKKSGYPVLPVAHNAGVFWRRRALEKRPGTIQVVFGPLIETDGLSAAAINRKVEEWIESTVQQLPGEG</sequence>
<dbReference type="Proteomes" id="UP000886251">
    <property type="component" value="Unassembled WGS sequence"/>
</dbReference>
<dbReference type="CDD" id="cd07989">
    <property type="entry name" value="LPLAT_AGPAT-like"/>
    <property type="match status" value="1"/>
</dbReference>
<dbReference type="SMART" id="SM00563">
    <property type="entry name" value="PlsC"/>
    <property type="match status" value="1"/>
</dbReference>
<reference evidence="6" key="1">
    <citation type="journal article" date="2020" name="mSystems">
        <title>Genome- and Community-Level Interaction Insights into Carbon Utilization and Element Cycling Functions of Hydrothermarchaeota in Hydrothermal Sediment.</title>
        <authorList>
            <person name="Zhou Z."/>
            <person name="Liu Y."/>
            <person name="Xu W."/>
            <person name="Pan J."/>
            <person name="Luo Z.H."/>
            <person name="Li M."/>
        </authorList>
    </citation>
    <scope>NUCLEOTIDE SEQUENCE [LARGE SCALE GENOMIC DNA]</scope>
    <source>
        <strain evidence="6">HyVt-443</strain>
    </source>
</reference>
<keyword evidence="4" id="KW-0472">Membrane</keyword>
<dbReference type="EMBL" id="DRKP01000021">
    <property type="protein sequence ID" value="HEB95138.1"/>
    <property type="molecule type" value="Genomic_DNA"/>
</dbReference>
<dbReference type="PANTHER" id="PTHR10434:SF40">
    <property type="entry name" value="1-ACYL-SN-GLYCEROL-3-PHOSPHATE ACYLTRANSFERASE"/>
    <property type="match status" value="1"/>
</dbReference>
<keyword evidence="4" id="KW-1133">Transmembrane helix</keyword>
<dbReference type="SUPFAM" id="SSF69593">
    <property type="entry name" value="Glycerol-3-phosphate (1)-acyltransferase"/>
    <property type="match status" value="1"/>
</dbReference>
<evidence type="ECO:0000313" key="7">
    <source>
        <dbReference type="Proteomes" id="UP000886251"/>
    </source>
</evidence>
<keyword evidence="4" id="KW-0812">Transmembrane</keyword>
<evidence type="ECO:0000313" key="6">
    <source>
        <dbReference type="EMBL" id="HEB95138.1"/>
    </source>
</evidence>
<feature type="domain" description="Phospholipid/glycerol acyltransferase" evidence="5">
    <location>
        <begin position="72"/>
        <end position="187"/>
    </location>
</feature>
<dbReference type="InterPro" id="IPR002123">
    <property type="entry name" value="Plipid/glycerol_acylTrfase"/>
</dbReference>
<gene>
    <name evidence="6" type="ORF">ENI96_01745</name>
</gene>
<keyword evidence="3 6" id="KW-0012">Acyltransferase</keyword>
<evidence type="ECO:0000256" key="1">
    <source>
        <dbReference type="ARBA" id="ARBA00005189"/>
    </source>
</evidence>
<comment type="pathway">
    <text evidence="1">Lipid metabolism.</text>
</comment>
<accession>A0A831RIC2</accession>
<evidence type="ECO:0000256" key="3">
    <source>
        <dbReference type="ARBA" id="ARBA00023315"/>
    </source>
</evidence>
<dbReference type="GO" id="GO:0003841">
    <property type="term" value="F:1-acylglycerol-3-phosphate O-acyltransferase activity"/>
    <property type="evidence" value="ECO:0007669"/>
    <property type="project" value="TreeGrafter"/>
</dbReference>
<dbReference type="GO" id="GO:0006654">
    <property type="term" value="P:phosphatidic acid biosynthetic process"/>
    <property type="evidence" value="ECO:0007669"/>
    <property type="project" value="TreeGrafter"/>
</dbReference>